<dbReference type="GO" id="GO:0006429">
    <property type="term" value="P:leucyl-tRNA aminoacylation"/>
    <property type="evidence" value="ECO:0007669"/>
    <property type="project" value="InterPro"/>
</dbReference>
<protein>
    <recommendedName>
        <fullName evidence="2">leucine--tRNA ligase</fullName>
        <ecNumber evidence="2">6.1.1.4</ecNumber>
    </recommendedName>
</protein>
<evidence type="ECO:0000256" key="7">
    <source>
        <dbReference type="ARBA" id="ARBA00022917"/>
    </source>
</evidence>
<dbReference type="Gene3D" id="3.40.50.620">
    <property type="entry name" value="HUPs"/>
    <property type="match status" value="1"/>
</dbReference>
<dbReference type="Pfam" id="PF00133">
    <property type="entry name" value="tRNA-synt_1"/>
    <property type="match status" value="1"/>
</dbReference>
<evidence type="ECO:0000256" key="8">
    <source>
        <dbReference type="ARBA" id="ARBA00023146"/>
    </source>
</evidence>
<proteinExistence type="inferred from homology"/>
<dbReference type="AlphaFoldDB" id="A0A7Y2H1B4"/>
<keyword evidence="8" id="KW-0030">Aminoacyl-tRNA synthetase</keyword>
<evidence type="ECO:0000259" key="12">
    <source>
        <dbReference type="Pfam" id="PF08264"/>
    </source>
</evidence>
<evidence type="ECO:0000256" key="3">
    <source>
        <dbReference type="ARBA" id="ARBA00022490"/>
    </source>
</evidence>
<comment type="caution">
    <text evidence="13">The sequence shown here is derived from an EMBL/GenBank/DDBJ whole genome shotgun (WGS) entry which is preliminary data.</text>
</comment>
<evidence type="ECO:0000256" key="5">
    <source>
        <dbReference type="ARBA" id="ARBA00022741"/>
    </source>
</evidence>
<dbReference type="SUPFAM" id="SSF52374">
    <property type="entry name" value="Nucleotidylyl transferase"/>
    <property type="match status" value="1"/>
</dbReference>
<evidence type="ECO:0000313" key="14">
    <source>
        <dbReference type="Proteomes" id="UP000547674"/>
    </source>
</evidence>
<dbReference type="EMBL" id="JABDJR010000136">
    <property type="protein sequence ID" value="NNF05825.1"/>
    <property type="molecule type" value="Genomic_DNA"/>
</dbReference>
<evidence type="ECO:0000256" key="9">
    <source>
        <dbReference type="ARBA" id="ARBA00047469"/>
    </source>
</evidence>
<dbReference type="FunFam" id="3.10.20.590:FF:000001">
    <property type="entry name" value="Leucine--tRNA ligase"/>
    <property type="match status" value="1"/>
</dbReference>
<dbReference type="InterPro" id="IPR014729">
    <property type="entry name" value="Rossmann-like_a/b/a_fold"/>
</dbReference>
<evidence type="ECO:0000256" key="2">
    <source>
        <dbReference type="ARBA" id="ARBA00013164"/>
    </source>
</evidence>
<dbReference type="InterPro" id="IPR002300">
    <property type="entry name" value="aa-tRNA-synth_Ia"/>
</dbReference>
<dbReference type="GO" id="GO:0005829">
    <property type="term" value="C:cytosol"/>
    <property type="evidence" value="ECO:0007669"/>
    <property type="project" value="TreeGrafter"/>
</dbReference>
<keyword evidence="6" id="KW-0067">ATP-binding</keyword>
<comment type="catalytic activity">
    <reaction evidence="9">
        <text>tRNA(Leu) + L-leucine + ATP = L-leucyl-tRNA(Leu) + AMP + diphosphate</text>
        <dbReference type="Rhea" id="RHEA:11688"/>
        <dbReference type="Rhea" id="RHEA-COMP:9613"/>
        <dbReference type="Rhea" id="RHEA-COMP:9622"/>
        <dbReference type="ChEBI" id="CHEBI:30616"/>
        <dbReference type="ChEBI" id="CHEBI:33019"/>
        <dbReference type="ChEBI" id="CHEBI:57427"/>
        <dbReference type="ChEBI" id="CHEBI:78442"/>
        <dbReference type="ChEBI" id="CHEBI:78494"/>
        <dbReference type="ChEBI" id="CHEBI:456215"/>
        <dbReference type="EC" id="6.1.1.4"/>
    </reaction>
</comment>
<evidence type="ECO:0000256" key="4">
    <source>
        <dbReference type="ARBA" id="ARBA00022598"/>
    </source>
</evidence>
<keyword evidence="4 13" id="KW-0436">Ligase</keyword>
<dbReference type="CDD" id="cd07958">
    <property type="entry name" value="Anticodon_Ia_Leu_BEm"/>
    <property type="match status" value="1"/>
</dbReference>
<feature type="non-terminal residue" evidence="13">
    <location>
        <position position="1"/>
    </location>
</feature>
<sequence length="482" mass="54397">NEAFSGTGEGVHSDNGEISLNGLETPEAKKKITAWLEAKSLGSSETQYKLRDWLFSRQRYWGEPFPVLHGPNGVIRAVDDEDLPVTLPPLDDFRPRPSDDPEAPPQTALSKAPEEWKQVTIDGVTYERELNTMPQWAGSCWYYLRYIDPKNSSRMVSKEAEEYWMAPTGIDLYVGGVEHAVLHLLYARFWHKVLFDLGEVSTREPFQRLVNQGYIQAYAYQDERGVYLDANKIEEEPNGKFTYEGKVVSRSLGKMGKSLKNSVSPDEIIEHYGCDTLRLYEMYLGPIEQSKPWSTKAIVGVHRFLQRLWRNLVDEDTNALLVDDAPSTGELKVQLHKTIAAVTDDMQDMRFNTAIARLIELNNALVGLERVPRDVAEAICLMTSPMAPHIAEELWRRMGHQESLAYVTWPAFDPGLLVEDEIDIVVQVMGKKRGSIRVPADAAKDAIEALALEDAGVQRHTEGKTVRKVIYVPGKLINIVAN</sequence>
<accession>A0A7Y2H1B4</accession>
<reference evidence="13 14" key="1">
    <citation type="submission" date="2020-03" db="EMBL/GenBank/DDBJ databases">
        <title>Metabolic flexibility allows generalist bacteria to become dominant in a frequently disturbed ecosystem.</title>
        <authorList>
            <person name="Chen Y.-J."/>
            <person name="Leung P.M."/>
            <person name="Bay S.K."/>
            <person name="Hugenholtz P."/>
            <person name="Kessler A.J."/>
            <person name="Shelley G."/>
            <person name="Waite D.W."/>
            <person name="Cook P.L."/>
            <person name="Greening C."/>
        </authorList>
    </citation>
    <scope>NUCLEOTIDE SEQUENCE [LARGE SCALE GENOMIC DNA]</scope>
    <source>
        <strain evidence="13">SS_bin_28</strain>
    </source>
</reference>
<dbReference type="GO" id="GO:0004823">
    <property type="term" value="F:leucine-tRNA ligase activity"/>
    <property type="evidence" value="ECO:0007669"/>
    <property type="project" value="UniProtKB-EC"/>
</dbReference>
<organism evidence="13 14">
    <name type="scientific">Eiseniibacteriota bacterium</name>
    <dbReference type="NCBI Taxonomy" id="2212470"/>
    <lineage>
        <taxon>Bacteria</taxon>
        <taxon>Candidatus Eiseniibacteriota</taxon>
    </lineage>
</organism>
<dbReference type="Gene3D" id="1.10.730.10">
    <property type="entry name" value="Isoleucyl-tRNA Synthetase, Domain 1"/>
    <property type="match status" value="1"/>
</dbReference>
<feature type="domain" description="Methionyl/Valyl/Leucyl/Isoleucyl-tRNA synthetase anticodon-binding" evidence="12">
    <location>
        <begin position="334"/>
        <end position="445"/>
    </location>
</feature>
<dbReference type="InterPro" id="IPR009080">
    <property type="entry name" value="tRNAsynth_Ia_anticodon-bd"/>
</dbReference>
<evidence type="ECO:0000256" key="10">
    <source>
        <dbReference type="SAM" id="MobiDB-lite"/>
    </source>
</evidence>
<dbReference type="EC" id="6.1.1.4" evidence="2"/>
<dbReference type="PANTHER" id="PTHR43740:SF2">
    <property type="entry name" value="LEUCINE--TRNA LIGASE, MITOCHONDRIAL"/>
    <property type="match status" value="1"/>
</dbReference>
<evidence type="ECO:0000259" key="11">
    <source>
        <dbReference type="Pfam" id="PF00133"/>
    </source>
</evidence>
<dbReference type="InterPro" id="IPR013155">
    <property type="entry name" value="M/V/L/I-tRNA-synth_anticd-bd"/>
</dbReference>
<keyword evidence="5" id="KW-0547">Nucleotide-binding</keyword>
<dbReference type="FunFam" id="1.10.730.10:FF:000011">
    <property type="entry name" value="Leucine--tRNA ligase chloroplastic/mitochondrial"/>
    <property type="match status" value="1"/>
</dbReference>
<keyword evidence="7" id="KW-0648">Protein biosynthesis</keyword>
<keyword evidence="3" id="KW-0963">Cytoplasm</keyword>
<dbReference type="PANTHER" id="PTHR43740">
    <property type="entry name" value="LEUCYL-TRNA SYNTHETASE"/>
    <property type="match status" value="1"/>
</dbReference>
<feature type="region of interest" description="Disordered" evidence="10">
    <location>
        <begin position="1"/>
        <end position="23"/>
    </location>
</feature>
<gene>
    <name evidence="13" type="ORF">HKN21_03625</name>
</gene>
<dbReference type="Proteomes" id="UP000547674">
    <property type="component" value="Unassembled WGS sequence"/>
</dbReference>
<dbReference type="GO" id="GO:0005524">
    <property type="term" value="F:ATP binding"/>
    <property type="evidence" value="ECO:0007669"/>
    <property type="project" value="UniProtKB-KW"/>
</dbReference>
<dbReference type="InterPro" id="IPR002302">
    <property type="entry name" value="Leu-tRNA-ligase"/>
</dbReference>
<dbReference type="SUPFAM" id="SSF47323">
    <property type="entry name" value="Anticodon-binding domain of a subclass of class I aminoacyl-tRNA synthetases"/>
    <property type="match status" value="1"/>
</dbReference>
<evidence type="ECO:0000313" key="13">
    <source>
        <dbReference type="EMBL" id="NNF05825.1"/>
    </source>
</evidence>
<feature type="domain" description="Aminoacyl-tRNA synthetase class Ia" evidence="11">
    <location>
        <begin position="233"/>
        <end position="281"/>
    </location>
</feature>
<feature type="region of interest" description="Disordered" evidence="10">
    <location>
        <begin position="86"/>
        <end position="112"/>
    </location>
</feature>
<comment type="similarity">
    <text evidence="1">Belongs to the class-I aminoacyl-tRNA synthetase family.</text>
</comment>
<name>A0A7Y2H1B4_UNCEI</name>
<evidence type="ECO:0000256" key="1">
    <source>
        <dbReference type="ARBA" id="ARBA00005594"/>
    </source>
</evidence>
<evidence type="ECO:0000256" key="6">
    <source>
        <dbReference type="ARBA" id="ARBA00022840"/>
    </source>
</evidence>
<dbReference type="Pfam" id="PF08264">
    <property type="entry name" value="Anticodon_1"/>
    <property type="match status" value="1"/>
</dbReference>
<dbReference type="FunFam" id="3.40.50.620:FF:000056">
    <property type="entry name" value="Leucine--tRNA ligase"/>
    <property type="match status" value="1"/>
</dbReference>